<reference evidence="1" key="1">
    <citation type="submission" date="2020-05" db="EMBL/GenBank/DDBJ databases">
        <authorList>
            <person name="Chiriac C."/>
            <person name="Salcher M."/>
            <person name="Ghai R."/>
            <person name="Kavagutti S V."/>
        </authorList>
    </citation>
    <scope>NUCLEOTIDE SEQUENCE</scope>
</reference>
<dbReference type="AlphaFoldDB" id="A0A6J7JN14"/>
<organism evidence="1">
    <name type="scientific">freshwater metagenome</name>
    <dbReference type="NCBI Taxonomy" id="449393"/>
    <lineage>
        <taxon>unclassified sequences</taxon>
        <taxon>metagenomes</taxon>
        <taxon>ecological metagenomes</taxon>
    </lineage>
</organism>
<sequence>MADSEIFMTEMYDEGVVTEIIRPAAIVPEESARAVLVELALRDVQYGGLWLSDPSRWALYDSPWLAPGQPGNSQLVGTIQVAYGTPTRYEITIYRATVTRRGTETGWTVTKLCDEALGFGNLDLATCPRATLATPPKPFHF</sequence>
<gene>
    <name evidence="1" type="ORF">UFOPK3752_01300</name>
</gene>
<proteinExistence type="predicted"/>
<evidence type="ECO:0000313" key="1">
    <source>
        <dbReference type="EMBL" id="CAB4944990.1"/>
    </source>
</evidence>
<protein>
    <submittedName>
        <fullName evidence="1">Unannotated protein</fullName>
    </submittedName>
</protein>
<dbReference type="EMBL" id="CAFBND010000048">
    <property type="protein sequence ID" value="CAB4944990.1"/>
    <property type="molecule type" value="Genomic_DNA"/>
</dbReference>
<name>A0A6J7JN14_9ZZZZ</name>
<accession>A0A6J7JN14</accession>